<gene>
    <name evidence="1" type="ORF">AMORRO_LOCUS1183</name>
</gene>
<dbReference type="Proteomes" id="UP000789342">
    <property type="component" value="Unassembled WGS sequence"/>
</dbReference>
<keyword evidence="2" id="KW-1185">Reference proteome</keyword>
<organism evidence="1 2">
    <name type="scientific">Acaulospora morrowiae</name>
    <dbReference type="NCBI Taxonomy" id="94023"/>
    <lineage>
        <taxon>Eukaryota</taxon>
        <taxon>Fungi</taxon>
        <taxon>Fungi incertae sedis</taxon>
        <taxon>Mucoromycota</taxon>
        <taxon>Glomeromycotina</taxon>
        <taxon>Glomeromycetes</taxon>
        <taxon>Diversisporales</taxon>
        <taxon>Acaulosporaceae</taxon>
        <taxon>Acaulospora</taxon>
    </lineage>
</organism>
<name>A0A9N8VL46_9GLOM</name>
<proteinExistence type="predicted"/>
<accession>A0A9N8VL46</accession>
<evidence type="ECO:0000313" key="1">
    <source>
        <dbReference type="EMBL" id="CAG8456579.1"/>
    </source>
</evidence>
<sequence>MATDTNQDGYSFVRTFSNVSGASAKSKTTARFSSKSKLGRKQCKSLSYKLAVNVTLEKYEKRSDEFNIPGCWEWVIGIACRNVDDTPAEIYVFGSTIEFPNRIDKGTRPWPNMIIEVAYSETIDHVTDKVKNYWLKPDRVHDAIVVKTEPVLEDQIPTHMIIEEQDLPVLPGPR</sequence>
<dbReference type="EMBL" id="CAJVPV010000427">
    <property type="protein sequence ID" value="CAG8456579.1"/>
    <property type="molecule type" value="Genomic_DNA"/>
</dbReference>
<dbReference type="AlphaFoldDB" id="A0A9N8VL46"/>
<evidence type="ECO:0000313" key="2">
    <source>
        <dbReference type="Proteomes" id="UP000789342"/>
    </source>
</evidence>
<reference evidence="1" key="1">
    <citation type="submission" date="2021-06" db="EMBL/GenBank/DDBJ databases">
        <authorList>
            <person name="Kallberg Y."/>
            <person name="Tangrot J."/>
            <person name="Rosling A."/>
        </authorList>
    </citation>
    <scope>NUCLEOTIDE SEQUENCE</scope>
    <source>
        <strain evidence="1">CL551</strain>
    </source>
</reference>
<comment type="caution">
    <text evidence="1">The sequence shown here is derived from an EMBL/GenBank/DDBJ whole genome shotgun (WGS) entry which is preliminary data.</text>
</comment>
<protein>
    <submittedName>
        <fullName evidence="1">12987_t:CDS:1</fullName>
    </submittedName>
</protein>
<feature type="non-terminal residue" evidence="1">
    <location>
        <position position="174"/>
    </location>
</feature>
<dbReference type="OrthoDB" id="76567at2759"/>